<comment type="subcellular location">
    <subcellularLocation>
        <location evidence="1">Cell membrane</location>
        <topology evidence="1">Multi-pass membrane protein</topology>
    </subcellularLocation>
</comment>
<organism evidence="13 14">
    <name type="scientific">Actinocorallia longicatena</name>
    <dbReference type="NCBI Taxonomy" id="111803"/>
    <lineage>
        <taxon>Bacteria</taxon>
        <taxon>Bacillati</taxon>
        <taxon>Actinomycetota</taxon>
        <taxon>Actinomycetes</taxon>
        <taxon>Streptosporangiales</taxon>
        <taxon>Thermomonosporaceae</taxon>
        <taxon>Actinocorallia</taxon>
    </lineage>
</organism>
<feature type="transmembrane region" description="Helical" evidence="12">
    <location>
        <begin position="346"/>
        <end position="364"/>
    </location>
</feature>
<sequence length="425" mass="43862">MSTANEPPPAAAPQNEAAATAQVDPRLVVQQEGFKGYLHEFTRKIKGGELGSLPVVVGLVLIWIVFQSLNSNFLSAQNLSNLSIDIVATGMISVGIVFVLLLGEIDLAAGSVSGVAAAVLAVLNVNKGWNPVLAIIAAVLVGTLLGFVHGWFFAKIGVPAFVVTLAGMLAWSGLQLQILGPNGTINLDNNGLVSKLTSSYFSQVVAAYGLAILAVAGFFAVSFLGNKRRKAAGVPSRTMTDLLIRTAGLAIVALGVAYILNQYKGLPVALLIFLIVCVLTDFILRRTSYGRKVFAVGGNIEAARRAGISVPWIRISVFMISGGMAAVGGIFAASRISSASQATGQSNVLMMAIAAAVIGGTSLFGGRGSTFSALLGMLVIQSIASGMALQGVSNSIQFMVTGAVLLAAVVIDSVSRRSQKAAGRA</sequence>
<keyword evidence="7 12" id="KW-1133">Transmembrane helix</keyword>
<feature type="transmembrane region" description="Helical" evidence="12">
    <location>
        <begin position="266"/>
        <end position="284"/>
    </location>
</feature>
<feature type="transmembrane region" description="Helical" evidence="12">
    <location>
        <begin position="395"/>
        <end position="414"/>
    </location>
</feature>
<keyword evidence="6 12" id="KW-0812">Transmembrane</keyword>
<feature type="compositionally biased region" description="Low complexity" evidence="11">
    <location>
        <begin position="12"/>
        <end position="21"/>
    </location>
</feature>
<feature type="transmembrane region" description="Helical" evidence="12">
    <location>
        <begin position="371"/>
        <end position="389"/>
    </location>
</feature>
<feature type="transmembrane region" description="Helical" evidence="12">
    <location>
        <begin position="50"/>
        <end position="70"/>
    </location>
</feature>
<keyword evidence="5" id="KW-0762">Sugar transport</keyword>
<comment type="function">
    <text evidence="9">Part of the binding-protein-dependent transport system for D-xylose. Probably responsible for the translocation of the substrate across the membrane.</text>
</comment>
<proteinExistence type="predicted"/>
<evidence type="ECO:0000256" key="9">
    <source>
        <dbReference type="ARBA" id="ARBA00035611"/>
    </source>
</evidence>
<dbReference type="CDD" id="cd06579">
    <property type="entry name" value="TM_PBP1_transp_AraH_like"/>
    <property type="match status" value="1"/>
</dbReference>
<protein>
    <recommendedName>
        <fullName evidence="10">Xylose transport system permease protein XylH</fullName>
    </recommendedName>
</protein>
<dbReference type="EMBL" id="BAAAUV010000009">
    <property type="protein sequence ID" value="GAA3216926.1"/>
    <property type="molecule type" value="Genomic_DNA"/>
</dbReference>
<dbReference type="Pfam" id="PF02653">
    <property type="entry name" value="BPD_transp_2"/>
    <property type="match status" value="1"/>
</dbReference>
<evidence type="ECO:0000256" key="4">
    <source>
        <dbReference type="ARBA" id="ARBA00022519"/>
    </source>
</evidence>
<feature type="transmembrane region" description="Helical" evidence="12">
    <location>
        <begin position="200"/>
        <end position="221"/>
    </location>
</feature>
<comment type="caution">
    <text evidence="13">The sequence shown here is derived from an EMBL/GenBank/DDBJ whole genome shotgun (WGS) entry which is preliminary data.</text>
</comment>
<accession>A0ABP6QCX1</accession>
<evidence type="ECO:0000256" key="11">
    <source>
        <dbReference type="SAM" id="MobiDB-lite"/>
    </source>
</evidence>
<evidence type="ECO:0000256" key="10">
    <source>
        <dbReference type="ARBA" id="ARBA00035686"/>
    </source>
</evidence>
<dbReference type="InterPro" id="IPR001851">
    <property type="entry name" value="ABC_transp_permease"/>
</dbReference>
<evidence type="ECO:0000256" key="5">
    <source>
        <dbReference type="ARBA" id="ARBA00022597"/>
    </source>
</evidence>
<evidence type="ECO:0000256" key="8">
    <source>
        <dbReference type="ARBA" id="ARBA00023136"/>
    </source>
</evidence>
<evidence type="ECO:0000313" key="14">
    <source>
        <dbReference type="Proteomes" id="UP001501237"/>
    </source>
</evidence>
<feature type="transmembrane region" description="Helical" evidence="12">
    <location>
        <begin position="107"/>
        <end position="126"/>
    </location>
</feature>
<feature type="transmembrane region" description="Helical" evidence="12">
    <location>
        <begin position="160"/>
        <end position="180"/>
    </location>
</feature>
<feature type="region of interest" description="Disordered" evidence="11">
    <location>
        <begin position="1"/>
        <end position="21"/>
    </location>
</feature>
<evidence type="ECO:0000256" key="2">
    <source>
        <dbReference type="ARBA" id="ARBA00022448"/>
    </source>
</evidence>
<evidence type="ECO:0000256" key="1">
    <source>
        <dbReference type="ARBA" id="ARBA00004651"/>
    </source>
</evidence>
<evidence type="ECO:0000313" key="13">
    <source>
        <dbReference type="EMBL" id="GAA3216926.1"/>
    </source>
</evidence>
<dbReference type="RefSeq" id="WP_344830188.1">
    <property type="nucleotide sequence ID" value="NZ_BAAAUV010000009.1"/>
</dbReference>
<dbReference type="Proteomes" id="UP001501237">
    <property type="component" value="Unassembled WGS sequence"/>
</dbReference>
<keyword evidence="3" id="KW-1003">Cell membrane</keyword>
<evidence type="ECO:0000256" key="12">
    <source>
        <dbReference type="SAM" id="Phobius"/>
    </source>
</evidence>
<keyword evidence="8 12" id="KW-0472">Membrane</keyword>
<name>A0ABP6QCX1_9ACTN</name>
<feature type="transmembrane region" description="Helical" evidence="12">
    <location>
        <begin position="312"/>
        <end position="334"/>
    </location>
</feature>
<feature type="transmembrane region" description="Helical" evidence="12">
    <location>
        <begin position="82"/>
        <end position="102"/>
    </location>
</feature>
<dbReference type="PANTHER" id="PTHR32196:SF32">
    <property type="entry name" value="XYLOSE TRANSPORT SYSTEM PERMEASE PROTEIN XYLH"/>
    <property type="match status" value="1"/>
</dbReference>
<keyword evidence="14" id="KW-1185">Reference proteome</keyword>
<evidence type="ECO:0000256" key="7">
    <source>
        <dbReference type="ARBA" id="ARBA00022989"/>
    </source>
</evidence>
<feature type="transmembrane region" description="Helical" evidence="12">
    <location>
        <begin position="242"/>
        <end position="260"/>
    </location>
</feature>
<evidence type="ECO:0000256" key="3">
    <source>
        <dbReference type="ARBA" id="ARBA00022475"/>
    </source>
</evidence>
<keyword evidence="2" id="KW-0813">Transport</keyword>
<feature type="transmembrane region" description="Helical" evidence="12">
    <location>
        <begin position="132"/>
        <end position="153"/>
    </location>
</feature>
<dbReference type="PANTHER" id="PTHR32196">
    <property type="entry name" value="ABC TRANSPORTER PERMEASE PROTEIN YPHD-RELATED-RELATED"/>
    <property type="match status" value="1"/>
</dbReference>
<keyword evidence="4" id="KW-0997">Cell inner membrane</keyword>
<gene>
    <name evidence="13" type="ORF">GCM10010468_39330</name>
</gene>
<reference evidence="14" key="1">
    <citation type="journal article" date="2019" name="Int. J. Syst. Evol. Microbiol.">
        <title>The Global Catalogue of Microorganisms (GCM) 10K type strain sequencing project: providing services to taxonomists for standard genome sequencing and annotation.</title>
        <authorList>
            <consortium name="The Broad Institute Genomics Platform"/>
            <consortium name="The Broad Institute Genome Sequencing Center for Infectious Disease"/>
            <person name="Wu L."/>
            <person name="Ma J."/>
        </authorList>
    </citation>
    <scope>NUCLEOTIDE SEQUENCE [LARGE SCALE GENOMIC DNA]</scope>
    <source>
        <strain evidence="14">JCM 9377</strain>
    </source>
</reference>
<feature type="compositionally biased region" description="Pro residues" evidence="11">
    <location>
        <begin position="1"/>
        <end position="11"/>
    </location>
</feature>
<evidence type="ECO:0000256" key="6">
    <source>
        <dbReference type="ARBA" id="ARBA00022692"/>
    </source>
</evidence>